<dbReference type="InterPro" id="IPR017972">
    <property type="entry name" value="Cyt_P450_CS"/>
</dbReference>
<dbReference type="InterPro" id="IPR001128">
    <property type="entry name" value="Cyt_P450"/>
</dbReference>
<protein>
    <submittedName>
        <fullName evidence="8">Cytochrome P450</fullName>
    </submittedName>
</protein>
<dbReference type="GO" id="GO:0004497">
    <property type="term" value="F:monooxygenase activity"/>
    <property type="evidence" value="ECO:0007669"/>
    <property type="project" value="UniProtKB-KW"/>
</dbReference>
<dbReference type="RefSeq" id="WP_166253586.1">
    <property type="nucleotide sequence ID" value="NZ_JAAMOW010000003.1"/>
</dbReference>
<evidence type="ECO:0000313" key="9">
    <source>
        <dbReference type="Proteomes" id="UP000472676"/>
    </source>
</evidence>
<evidence type="ECO:0000256" key="1">
    <source>
        <dbReference type="ARBA" id="ARBA00010617"/>
    </source>
</evidence>
<dbReference type="AlphaFoldDB" id="A0A6M2BQK2"/>
<keyword evidence="6 7" id="KW-0503">Monooxygenase</keyword>
<sequence>MGNTASIIEMLSSPEFIENPYPAFAQIRQQEPVCFLEPFNAWLLTRFEDVQTAFTDDRFLFQYEKNQINRLGPRAVEQDYFRIGREFLVVTDPPRHTQLKRIFSQPFTPRRVAELADSTKALVDSTIDRFVEKGRVDIVSEFSHRVPLAIISRLLGIDSSYEEQILGWVSAFYAILFVSPMSDEELGKANATAAEARDFFLASIRRRRANPGDDFISDLIVVNDQDDEPLSDEQIAINAFLLYFAGHDTQQSQFSLLIDTLDRNPDALAYLRDHPEQIRQAAPELYRYDATGMFMPRTVAEDLVLNGRSLKKGQNLMCSMTAANRDPEAFEDPDRLKFDRRPVSSGGLRNMSFGAGRHRCLGANLAQANLPIMLAGVLDRLKNLRVEWAGAQRLPTFEVRGFAHLPLSWDL</sequence>
<dbReference type="FunFam" id="1.10.630.10:FF:000018">
    <property type="entry name" value="Cytochrome P450 monooxygenase"/>
    <property type="match status" value="1"/>
</dbReference>
<dbReference type="PRINTS" id="PR00359">
    <property type="entry name" value="BP450"/>
</dbReference>
<dbReference type="Gene3D" id="1.10.630.10">
    <property type="entry name" value="Cytochrome P450"/>
    <property type="match status" value="1"/>
</dbReference>
<comment type="caution">
    <text evidence="8">The sequence shown here is derived from an EMBL/GenBank/DDBJ whole genome shotgun (WGS) entry which is preliminary data.</text>
</comment>
<keyword evidence="5 7" id="KW-0408">Iron</keyword>
<keyword evidence="4 7" id="KW-0560">Oxidoreductase</keyword>
<proteinExistence type="inferred from homology"/>
<evidence type="ECO:0000256" key="6">
    <source>
        <dbReference type="ARBA" id="ARBA00023033"/>
    </source>
</evidence>
<keyword evidence="3 7" id="KW-0479">Metal-binding</keyword>
<gene>
    <name evidence="8" type="ORF">G7Y85_06250</name>
</gene>
<dbReference type="PANTHER" id="PTHR46696">
    <property type="entry name" value="P450, PUTATIVE (EUROFUNG)-RELATED"/>
    <property type="match status" value="1"/>
</dbReference>
<comment type="similarity">
    <text evidence="1 7">Belongs to the cytochrome P450 family.</text>
</comment>
<evidence type="ECO:0000256" key="4">
    <source>
        <dbReference type="ARBA" id="ARBA00023002"/>
    </source>
</evidence>
<evidence type="ECO:0000256" key="5">
    <source>
        <dbReference type="ARBA" id="ARBA00023004"/>
    </source>
</evidence>
<organism evidence="8 9">
    <name type="scientific">Solimonas terrae</name>
    <dbReference type="NCBI Taxonomy" id="1396819"/>
    <lineage>
        <taxon>Bacteria</taxon>
        <taxon>Pseudomonadati</taxon>
        <taxon>Pseudomonadota</taxon>
        <taxon>Gammaproteobacteria</taxon>
        <taxon>Nevskiales</taxon>
        <taxon>Nevskiaceae</taxon>
        <taxon>Solimonas</taxon>
    </lineage>
</organism>
<dbReference type="PANTHER" id="PTHR46696:SF6">
    <property type="entry name" value="P450, PUTATIVE (EUROFUNG)-RELATED"/>
    <property type="match status" value="1"/>
</dbReference>
<dbReference type="EMBL" id="JAAMOW010000003">
    <property type="protein sequence ID" value="NGY04357.1"/>
    <property type="molecule type" value="Genomic_DNA"/>
</dbReference>
<dbReference type="GO" id="GO:0005506">
    <property type="term" value="F:iron ion binding"/>
    <property type="evidence" value="ECO:0007669"/>
    <property type="project" value="InterPro"/>
</dbReference>
<dbReference type="SUPFAM" id="SSF48264">
    <property type="entry name" value="Cytochrome P450"/>
    <property type="match status" value="1"/>
</dbReference>
<dbReference type="Pfam" id="PF00067">
    <property type="entry name" value="p450"/>
    <property type="match status" value="2"/>
</dbReference>
<reference evidence="8 9" key="1">
    <citation type="journal article" date="2014" name="Int. J. Syst. Evol. Microbiol.">
        <title>Solimonas terrae sp. nov., isolated from soil.</title>
        <authorList>
            <person name="Kim S.J."/>
            <person name="Moon J.Y."/>
            <person name="Weon H.Y."/>
            <person name="Ahn J.H."/>
            <person name="Chen W.M."/>
            <person name="Kwon S.W."/>
        </authorList>
    </citation>
    <scope>NUCLEOTIDE SEQUENCE [LARGE SCALE GENOMIC DNA]</scope>
    <source>
        <strain evidence="8 9">KIS83-12</strain>
    </source>
</reference>
<evidence type="ECO:0000256" key="7">
    <source>
        <dbReference type="RuleBase" id="RU000461"/>
    </source>
</evidence>
<dbReference type="InterPro" id="IPR002397">
    <property type="entry name" value="Cyt_P450_B"/>
</dbReference>
<accession>A0A6M2BQK2</accession>
<evidence type="ECO:0000256" key="2">
    <source>
        <dbReference type="ARBA" id="ARBA00022617"/>
    </source>
</evidence>
<evidence type="ECO:0000256" key="3">
    <source>
        <dbReference type="ARBA" id="ARBA00022723"/>
    </source>
</evidence>
<dbReference type="InterPro" id="IPR036396">
    <property type="entry name" value="Cyt_P450_sf"/>
</dbReference>
<dbReference type="GO" id="GO:0020037">
    <property type="term" value="F:heme binding"/>
    <property type="evidence" value="ECO:0007669"/>
    <property type="project" value="InterPro"/>
</dbReference>
<name>A0A6M2BQK2_9GAMM</name>
<dbReference type="GO" id="GO:0016705">
    <property type="term" value="F:oxidoreductase activity, acting on paired donors, with incorporation or reduction of molecular oxygen"/>
    <property type="evidence" value="ECO:0007669"/>
    <property type="project" value="InterPro"/>
</dbReference>
<keyword evidence="2 7" id="KW-0349">Heme</keyword>
<keyword evidence="9" id="KW-1185">Reference proteome</keyword>
<evidence type="ECO:0000313" key="8">
    <source>
        <dbReference type="EMBL" id="NGY04357.1"/>
    </source>
</evidence>
<dbReference type="Proteomes" id="UP000472676">
    <property type="component" value="Unassembled WGS sequence"/>
</dbReference>
<dbReference type="PROSITE" id="PS00086">
    <property type="entry name" value="CYTOCHROME_P450"/>
    <property type="match status" value="1"/>
</dbReference>